<organism evidence="3 4">
    <name type="scientific">Hydrogenophaga atypica</name>
    <dbReference type="NCBI Taxonomy" id="249409"/>
    <lineage>
        <taxon>Bacteria</taxon>
        <taxon>Pseudomonadati</taxon>
        <taxon>Pseudomonadota</taxon>
        <taxon>Betaproteobacteria</taxon>
        <taxon>Burkholderiales</taxon>
        <taxon>Comamonadaceae</taxon>
        <taxon>Hydrogenophaga</taxon>
    </lineage>
</organism>
<accession>A0ABW2QI51</accession>
<evidence type="ECO:0000313" key="3">
    <source>
        <dbReference type="EMBL" id="MFC7408642.1"/>
    </source>
</evidence>
<feature type="signal peptide" evidence="2">
    <location>
        <begin position="1"/>
        <end position="18"/>
    </location>
</feature>
<dbReference type="RefSeq" id="WP_382221243.1">
    <property type="nucleotide sequence ID" value="NZ_JBHTCA010000004.1"/>
</dbReference>
<reference evidence="4" key="1">
    <citation type="journal article" date="2019" name="Int. J. Syst. Evol. Microbiol.">
        <title>The Global Catalogue of Microorganisms (GCM) 10K type strain sequencing project: providing services to taxonomists for standard genome sequencing and annotation.</title>
        <authorList>
            <consortium name="The Broad Institute Genomics Platform"/>
            <consortium name="The Broad Institute Genome Sequencing Center for Infectious Disease"/>
            <person name="Wu L."/>
            <person name="Ma J."/>
        </authorList>
    </citation>
    <scope>NUCLEOTIDE SEQUENCE [LARGE SCALE GENOMIC DNA]</scope>
    <source>
        <strain evidence="4">CGMCC 1.12371</strain>
    </source>
</reference>
<protein>
    <submittedName>
        <fullName evidence="3">Uncharacterized protein</fullName>
    </submittedName>
</protein>
<evidence type="ECO:0000313" key="4">
    <source>
        <dbReference type="Proteomes" id="UP001596501"/>
    </source>
</evidence>
<keyword evidence="2" id="KW-0732">Signal</keyword>
<dbReference type="Proteomes" id="UP001596501">
    <property type="component" value="Unassembled WGS sequence"/>
</dbReference>
<evidence type="ECO:0000256" key="2">
    <source>
        <dbReference type="SAM" id="SignalP"/>
    </source>
</evidence>
<comment type="caution">
    <text evidence="3">The sequence shown here is derived from an EMBL/GenBank/DDBJ whole genome shotgun (WGS) entry which is preliminary data.</text>
</comment>
<evidence type="ECO:0000256" key="1">
    <source>
        <dbReference type="SAM" id="Phobius"/>
    </source>
</evidence>
<feature type="transmembrane region" description="Helical" evidence="1">
    <location>
        <begin position="34"/>
        <end position="51"/>
    </location>
</feature>
<proteinExistence type="predicted"/>
<keyword evidence="1" id="KW-1133">Transmembrane helix</keyword>
<name>A0ABW2QI51_9BURK</name>
<keyword evidence="1" id="KW-0812">Transmembrane</keyword>
<keyword evidence="1" id="KW-0472">Membrane</keyword>
<gene>
    <name evidence="3" type="ORF">ACFQPB_07190</name>
</gene>
<sequence length="55" mass="5705">MKHIATLAATLSTLPAFAHDGHGLFGSHWHASDALGFVAVAAVAAAFLWFTRGGK</sequence>
<dbReference type="EMBL" id="JBHTCA010000004">
    <property type="protein sequence ID" value="MFC7408642.1"/>
    <property type="molecule type" value="Genomic_DNA"/>
</dbReference>
<feature type="chain" id="PRO_5047108194" evidence="2">
    <location>
        <begin position="19"/>
        <end position="55"/>
    </location>
</feature>
<keyword evidence="4" id="KW-1185">Reference proteome</keyword>